<feature type="domain" description="F5/8 type C" evidence="2">
    <location>
        <begin position="35"/>
        <end position="96"/>
    </location>
</feature>
<reference evidence="3" key="1">
    <citation type="journal article" date="2023" name="Science">
        <title>Genome structures resolve the early diversification of teleost fishes.</title>
        <authorList>
            <person name="Parey E."/>
            <person name="Louis A."/>
            <person name="Montfort J."/>
            <person name="Bouchez O."/>
            <person name="Roques C."/>
            <person name="Iampietro C."/>
            <person name="Lluch J."/>
            <person name="Castinel A."/>
            <person name="Donnadieu C."/>
            <person name="Desvignes T."/>
            <person name="Floi Bucao C."/>
            <person name="Jouanno E."/>
            <person name="Wen M."/>
            <person name="Mejri S."/>
            <person name="Dirks R."/>
            <person name="Jansen H."/>
            <person name="Henkel C."/>
            <person name="Chen W.J."/>
            <person name="Zahm M."/>
            <person name="Cabau C."/>
            <person name="Klopp C."/>
            <person name="Thompson A.W."/>
            <person name="Robinson-Rechavi M."/>
            <person name="Braasch I."/>
            <person name="Lecointre G."/>
            <person name="Bobe J."/>
            <person name="Postlethwait J.H."/>
            <person name="Berthelot C."/>
            <person name="Roest Crollius H."/>
            <person name="Guiguen Y."/>
        </authorList>
    </citation>
    <scope>NUCLEOTIDE SEQUENCE</scope>
    <source>
        <strain evidence="3">NC1722</strain>
    </source>
</reference>
<protein>
    <recommendedName>
        <fullName evidence="2">F5/8 type C domain-containing protein</fullName>
    </recommendedName>
</protein>
<organism evidence="3 4">
    <name type="scientific">Aldrovandia affinis</name>
    <dbReference type="NCBI Taxonomy" id="143900"/>
    <lineage>
        <taxon>Eukaryota</taxon>
        <taxon>Metazoa</taxon>
        <taxon>Chordata</taxon>
        <taxon>Craniata</taxon>
        <taxon>Vertebrata</taxon>
        <taxon>Euteleostomi</taxon>
        <taxon>Actinopterygii</taxon>
        <taxon>Neopterygii</taxon>
        <taxon>Teleostei</taxon>
        <taxon>Notacanthiformes</taxon>
        <taxon>Halosauridae</taxon>
        <taxon>Aldrovandia</taxon>
    </lineage>
</organism>
<sequence length="96" mass="10785">MNVHLWGVFAALFFFFFEGRLVDGNKPKKQRPYGCISLLGMEGGGIRDSQISASSVQYGLLGLERWGPELARLNNKGIKGIKAWTADSRDRNPWIE</sequence>
<accession>A0AAD7VYK1</accession>
<dbReference type="PROSITE" id="PS50022">
    <property type="entry name" value="FA58C_3"/>
    <property type="match status" value="1"/>
</dbReference>
<dbReference type="AlphaFoldDB" id="A0AAD7VYK1"/>
<dbReference type="InterPro" id="IPR008979">
    <property type="entry name" value="Galactose-bd-like_sf"/>
</dbReference>
<feature type="non-terminal residue" evidence="3">
    <location>
        <position position="1"/>
    </location>
</feature>
<feature type="chain" id="PRO_5042253831" description="F5/8 type C domain-containing protein" evidence="1">
    <location>
        <begin position="25"/>
        <end position="96"/>
    </location>
</feature>
<feature type="signal peptide" evidence="1">
    <location>
        <begin position="1"/>
        <end position="24"/>
    </location>
</feature>
<dbReference type="SUPFAM" id="SSF49785">
    <property type="entry name" value="Galactose-binding domain-like"/>
    <property type="match status" value="1"/>
</dbReference>
<evidence type="ECO:0000259" key="2">
    <source>
        <dbReference type="PROSITE" id="PS50022"/>
    </source>
</evidence>
<gene>
    <name evidence="3" type="ORF">AAFF_G00367790</name>
</gene>
<name>A0AAD7VYK1_9TELE</name>
<evidence type="ECO:0000313" key="3">
    <source>
        <dbReference type="EMBL" id="KAJ8362581.1"/>
    </source>
</evidence>
<evidence type="ECO:0000256" key="1">
    <source>
        <dbReference type="SAM" id="SignalP"/>
    </source>
</evidence>
<dbReference type="Proteomes" id="UP001221898">
    <property type="component" value="Unassembled WGS sequence"/>
</dbReference>
<evidence type="ECO:0000313" key="4">
    <source>
        <dbReference type="Proteomes" id="UP001221898"/>
    </source>
</evidence>
<proteinExistence type="predicted"/>
<dbReference type="EMBL" id="JAINUG010000634">
    <property type="protein sequence ID" value="KAJ8362581.1"/>
    <property type="molecule type" value="Genomic_DNA"/>
</dbReference>
<keyword evidence="1" id="KW-0732">Signal</keyword>
<keyword evidence="4" id="KW-1185">Reference proteome</keyword>
<comment type="caution">
    <text evidence="3">The sequence shown here is derived from an EMBL/GenBank/DDBJ whole genome shotgun (WGS) entry which is preliminary data.</text>
</comment>
<dbReference type="Gene3D" id="2.60.120.260">
    <property type="entry name" value="Galactose-binding domain-like"/>
    <property type="match status" value="1"/>
</dbReference>
<dbReference type="InterPro" id="IPR000421">
    <property type="entry name" value="FA58C"/>
</dbReference>